<dbReference type="Proteomes" id="UP001152523">
    <property type="component" value="Unassembled WGS sequence"/>
</dbReference>
<keyword evidence="2" id="KW-1185">Reference proteome</keyword>
<accession>A0AAV0DLJ7</accession>
<dbReference type="AlphaFoldDB" id="A0AAV0DLJ7"/>
<proteinExistence type="predicted"/>
<dbReference type="EMBL" id="CAMAPF010000114">
    <property type="protein sequence ID" value="CAH9102131.1"/>
    <property type="molecule type" value="Genomic_DNA"/>
</dbReference>
<evidence type="ECO:0000313" key="2">
    <source>
        <dbReference type="Proteomes" id="UP001152523"/>
    </source>
</evidence>
<evidence type="ECO:0000313" key="1">
    <source>
        <dbReference type="EMBL" id="CAH9102131.1"/>
    </source>
</evidence>
<name>A0AAV0DLJ7_9ASTE</name>
<protein>
    <submittedName>
        <fullName evidence="1">Uncharacterized protein</fullName>
    </submittedName>
</protein>
<reference evidence="1" key="1">
    <citation type="submission" date="2022-07" db="EMBL/GenBank/DDBJ databases">
        <authorList>
            <person name="Macas J."/>
            <person name="Novak P."/>
            <person name="Neumann P."/>
        </authorList>
    </citation>
    <scope>NUCLEOTIDE SEQUENCE</scope>
</reference>
<sequence length="42" mass="4919">MQGGFIVPMPEIPPRLQSLQYRRSLSCQAFPDFHHHLRSQIV</sequence>
<organism evidence="1 2">
    <name type="scientific">Cuscuta epithymum</name>
    <dbReference type="NCBI Taxonomy" id="186058"/>
    <lineage>
        <taxon>Eukaryota</taxon>
        <taxon>Viridiplantae</taxon>
        <taxon>Streptophyta</taxon>
        <taxon>Embryophyta</taxon>
        <taxon>Tracheophyta</taxon>
        <taxon>Spermatophyta</taxon>
        <taxon>Magnoliopsida</taxon>
        <taxon>eudicotyledons</taxon>
        <taxon>Gunneridae</taxon>
        <taxon>Pentapetalae</taxon>
        <taxon>asterids</taxon>
        <taxon>lamiids</taxon>
        <taxon>Solanales</taxon>
        <taxon>Convolvulaceae</taxon>
        <taxon>Cuscuteae</taxon>
        <taxon>Cuscuta</taxon>
        <taxon>Cuscuta subgen. Cuscuta</taxon>
    </lineage>
</organism>
<gene>
    <name evidence="1" type="ORF">CEPIT_LOCUS15861</name>
</gene>
<comment type="caution">
    <text evidence="1">The sequence shown here is derived from an EMBL/GenBank/DDBJ whole genome shotgun (WGS) entry which is preliminary data.</text>
</comment>